<dbReference type="RefSeq" id="WP_057911398.1">
    <property type="nucleotide sequence ID" value="NZ_AZGK01000035.1"/>
</dbReference>
<evidence type="ECO:0008006" key="3">
    <source>
        <dbReference type="Google" id="ProtNLM"/>
    </source>
</evidence>
<evidence type="ECO:0000313" key="2">
    <source>
        <dbReference type="Proteomes" id="UP000051957"/>
    </source>
</evidence>
<name>A0A0R1YNR0_9LACO</name>
<evidence type="ECO:0000313" key="1">
    <source>
        <dbReference type="EMBL" id="KRM44206.1"/>
    </source>
</evidence>
<gene>
    <name evidence="1" type="ORF">FC51_GL001660</name>
</gene>
<dbReference type="PATRIC" id="fig|1423784.4.peg.1693"/>
<dbReference type="Proteomes" id="UP000051957">
    <property type="component" value="Unassembled WGS sequence"/>
</dbReference>
<accession>A0A0R1YNR0</accession>
<proteinExistence type="predicted"/>
<organism evidence="1 2">
    <name type="scientific">Lentilactobacillus parabuchneri DSM 5707 = NBRC 107865</name>
    <dbReference type="NCBI Taxonomy" id="1423784"/>
    <lineage>
        <taxon>Bacteria</taxon>
        <taxon>Bacillati</taxon>
        <taxon>Bacillota</taxon>
        <taxon>Bacilli</taxon>
        <taxon>Lactobacillales</taxon>
        <taxon>Lactobacillaceae</taxon>
        <taxon>Lentilactobacillus</taxon>
    </lineage>
</organism>
<comment type="caution">
    <text evidence="1">The sequence shown here is derived from an EMBL/GenBank/DDBJ whole genome shotgun (WGS) entry which is preliminary data.</text>
</comment>
<dbReference type="AlphaFoldDB" id="A0A0R1YNR0"/>
<reference evidence="1 2" key="1">
    <citation type="journal article" date="2015" name="Genome Announc.">
        <title>Expanding the biotechnology potential of lactobacilli through comparative genomics of 213 strains and associated genera.</title>
        <authorList>
            <person name="Sun Z."/>
            <person name="Harris H.M."/>
            <person name="McCann A."/>
            <person name="Guo C."/>
            <person name="Argimon S."/>
            <person name="Zhang W."/>
            <person name="Yang X."/>
            <person name="Jeffery I.B."/>
            <person name="Cooney J.C."/>
            <person name="Kagawa T.F."/>
            <person name="Liu W."/>
            <person name="Song Y."/>
            <person name="Salvetti E."/>
            <person name="Wrobel A."/>
            <person name="Rasinkangas P."/>
            <person name="Parkhill J."/>
            <person name="Rea M.C."/>
            <person name="O'Sullivan O."/>
            <person name="Ritari J."/>
            <person name="Douillard F.P."/>
            <person name="Paul Ross R."/>
            <person name="Yang R."/>
            <person name="Briner A.E."/>
            <person name="Felis G.E."/>
            <person name="de Vos W.M."/>
            <person name="Barrangou R."/>
            <person name="Klaenhammer T.R."/>
            <person name="Caufield P.W."/>
            <person name="Cui Y."/>
            <person name="Zhang H."/>
            <person name="O'Toole P.W."/>
        </authorList>
    </citation>
    <scope>NUCLEOTIDE SEQUENCE [LARGE SCALE GENOMIC DNA]</scope>
    <source>
        <strain evidence="1 2">DSM 5707</strain>
    </source>
</reference>
<protein>
    <recommendedName>
        <fullName evidence="3">D-alanyl-D-alanine carboxypeptidase</fullName>
    </recommendedName>
</protein>
<sequence length="267" mass="29632">MKNKLFYSSLVGLTLGTIGFSTLKFNTQQVLAKTRFAKVISYKKLSNSPYNVNGGYIYTNARLNKKSHDASHYLNKTFYALESAKVKKNNGKIAIYYYLKSSNGKIKGWIWSGNVSKKVIIPSAPEFPTSSQNSNNQNVDNYAQQKSDINNMLAIVRSMDSEDQDYVLSNFEGITPKNAYSDISDGISEMSNDITNYDTKNEVILDAQAIQKTYQLFNNRFDSTANNDLSALSSRLNDAFSENDTDSISSAASNLADELSTAVLNLG</sequence>
<dbReference type="EMBL" id="AZGK01000035">
    <property type="protein sequence ID" value="KRM44206.1"/>
    <property type="molecule type" value="Genomic_DNA"/>
</dbReference>